<keyword evidence="2 5" id="KW-0808">Transferase</keyword>
<dbReference type="Gene3D" id="1.10.10.970">
    <property type="entry name" value="RNA 2'-phosphotransferase, Tpt1/KptA family, N-terminal domain"/>
    <property type="match status" value="1"/>
</dbReference>
<dbReference type="GO" id="GO:0016740">
    <property type="term" value="F:transferase activity"/>
    <property type="evidence" value="ECO:0007669"/>
    <property type="project" value="UniProtKB-KW"/>
</dbReference>
<dbReference type="Proteomes" id="UP001250698">
    <property type="component" value="Unassembled WGS sequence"/>
</dbReference>
<dbReference type="HAMAP" id="MF_00299">
    <property type="entry name" value="KptA"/>
    <property type="match status" value="1"/>
</dbReference>
<proteinExistence type="inferred from homology"/>
<dbReference type="PANTHER" id="PTHR12684:SF2">
    <property type="entry name" value="TRNA 2'-PHOSPHOTRANSFERASE 1"/>
    <property type="match status" value="1"/>
</dbReference>
<dbReference type="InterPro" id="IPR002745">
    <property type="entry name" value="Ptrans_KptA/Tpt1"/>
</dbReference>
<evidence type="ECO:0000256" key="4">
    <source>
        <dbReference type="ARBA" id="ARBA00025212"/>
    </source>
</evidence>
<sequence length="185" mass="20000">MQNIDLSKLLSYALRHYPTELGLTLDAQGWVPVTELLTALQARDASISAQQLQAVVASNDKKRFAFSEDGQLLRASQGHSVEVDLGLTPVQPPETLYHGTATRFLDGILLEGLRPGSRQHVHLSPDQLTADAVGRRHGKPVILLVKAGELHRAGGQFFLSANGVWLTAAVPPQYLALENSHSAAL</sequence>
<keyword evidence="3 5" id="KW-0520">NAD</keyword>
<name>A0ABU3TFY3_9BACT</name>
<dbReference type="Pfam" id="PF01885">
    <property type="entry name" value="PTS_2-RNA"/>
    <property type="match status" value="1"/>
</dbReference>
<dbReference type="EMBL" id="JAWDJT010000003">
    <property type="protein sequence ID" value="MDU0370291.1"/>
    <property type="molecule type" value="Genomic_DNA"/>
</dbReference>
<comment type="similarity">
    <text evidence="1 5">Belongs to the KptA/TPT1 family.</text>
</comment>
<organism evidence="6 7">
    <name type="scientific">Hymenobacter endophyticus</name>
    <dbReference type="NCBI Taxonomy" id="3076335"/>
    <lineage>
        <taxon>Bacteria</taxon>
        <taxon>Pseudomonadati</taxon>
        <taxon>Bacteroidota</taxon>
        <taxon>Cytophagia</taxon>
        <taxon>Cytophagales</taxon>
        <taxon>Hymenobacteraceae</taxon>
        <taxon>Hymenobacter</taxon>
    </lineage>
</organism>
<evidence type="ECO:0000256" key="1">
    <source>
        <dbReference type="ARBA" id="ARBA00009836"/>
    </source>
</evidence>
<gene>
    <name evidence="5" type="primary">kptA</name>
    <name evidence="6" type="ORF">ROI90_07795</name>
</gene>
<evidence type="ECO:0000313" key="7">
    <source>
        <dbReference type="Proteomes" id="UP001250698"/>
    </source>
</evidence>
<reference evidence="6 7" key="1">
    <citation type="submission" date="2023-10" db="EMBL/GenBank/DDBJ databases">
        <title>Hymenobacter endophyticus sp. nov., an isolate from the leaf tissues of wheat.</title>
        <authorList>
            <person name="Dai Y."/>
        </authorList>
    </citation>
    <scope>NUCLEOTIDE SEQUENCE [LARGE SCALE GENOMIC DNA]</scope>
    <source>
        <strain evidence="6 7">ZK17L-C2</strain>
    </source>
</reference>
<evidence type="ECO:0000256" key="2">
    <source>
        <dbReference type="ARBA" id="ARBA00022679"/>
    </source>
</evidence>
<evidence type="ECO:0000256" key="3">
    <source>
        <dbReference type="ARBA" id="ARBA00023027"/>
    </source>
</evidence>
<evidence type="ECO:0000313" key="6">
    <source>
        <dbReference type="EMBL" id="MDU0370291.1"/>
    </source>
</evidence>
<dbReference type="InterPro" id="IPR042080">
    <property type="entry name" value="RNA_2'-PTrans_N"/>
</dbReference>
<dbReference type="Gene3D" id="3.20.170.30">
    <property type="match status" value="1"/>
</dbReference>
<keyword evidence="7" id="KW-1185">Reference proteome</keyword>
<evidence type="ECO:0000256" key="5">
    <source>
        <dbReference type="HAMAP-Rule" id="MF_00299"/>
    </source>
</evidence>
<dbReference type="NCBIfam" id="NF002014">
    <property type="entry name" value="PRK00819.1-4"/>
    <property type="match status" value="1"/>
</dbReference>
<accession>A0ABU3TFY3</accession>
<dbReference type="InterPro" id="IPR042081">
    <property type="entry name" value="RNA_2'-PTrans_C"/>
</dbReference>
<dbReference type="InterPro" id="IPR022928">
    <property type="entry name" value="RNA_2'-PTrans_KptA"/>
</dbReference>
<dbReference type="EC" id="2.7.1.-" evidence="5"/>
<dbReference type="SUPFAM" id="SSF56399">
    <property type="entry name" value="ADP-ribosylation"/>
    <property type="match status" value="1"/>
</dbReference>
<dbReference type="RefSeq" id="WP_315997769.1">
    <property type="nucleotide sequence ID" value="NZ_JAWDJT010000003.1"/>
</dbReference>
<dbReference type="PANTHER" id="PTHR12684">
    <property type="entry name" value="PUTATIVE PHOSPHOTRANSFERASE"/>
    <property type="match status" value="1"/>
</dbReference>
<comment type="caution">
    <text evidence="6">The sequence shown here is derived from an EMBL/GenBank/DDBJ whole genome shotgun (WGS) entry which is preliminary data.</text>
</comment>
<protein>
    <recommendedName>
        <fullName evidence="5">Probable RNA 2'-phosphotransferase</fullName>
        <ecNumber evidence="5">2.7.1.-</ecNumber>
    </recommendedName>
</protein>
<comment type="function">
    <text evidence="4 5">Removes the 2'-phosphate from RNA via an intermediate in which the phosphate is ADP-ribosylated by NAD followed by a presumed transesterification to release the RNA and generate ADP-ribose 1''-2''-cyclic phosphate (APPR&gt;P). May function as an ADP-ribosylase.</text>
</comment>